<evidence type="ECO:0000313" key="3">
    <source>
        <dbReference type="Proteomes" id="UP001454036"/>
    </source>
</evidence>
<dbReference type="AlphaFoldDB" id="A0AAV3QJ76"/>
<accession>A0AAV3QJ76</accession>
<dbReference type="Proteomes" id="UP001454036">
    <property type="component" value="Unassembled WGS sequence"/>
</dbReference>
<sequence length="76" mass="8145">MSTRASTIALEKKRATQDAGGEVEAEEAKIKALKVPVPPADHDSVPADNPETIPPTVYDPTSDAIEYLDETTQSHV</sequence>
<gene>
    <name evidence="2" type="ORF">LIER_18742</name>
</gene>
<feature type="region of interest" description="Disordered" evidence="1">
    <location>
        <begin position="37"/>
        <end position="60"/>
    </location>
</feature>
<dbReference type="EMBL" id="BAABME010004533">
    <property type="protein sequence ID" value="GAA0162710.1"/>
    <property type="molecule type" value="Genomic_DNA"/>
</dbReference>
<organism evidence="2 3">
    <name type="scientific">Lithospermum erythrorhizon</name>
    <name type="common">Purple gromwell</name>
    <name type="synonym">Lithospermum officinale var. erythrorhizon</name>
    <dbReference type="NCBI Taxonomy" id="34254"/>
    <lineage>
        <taxon>Eukaryota</taxon>
        <taxon>Viridiplantae</taxon>
        <taxon>Streptophyta</taxon>
        <taxon>Embryophyta</taxon>
        <taxon>Tracheophyta</taxon>
        <taxon>Spermatophyta</taxon>
        <taxon>Magnoliopsida</taxon>
        <taxon>eudicotyledons</taxon>
        <taxon>Gunneridae</taxon>
        <taxon>Pentapetalae</taxon>
        <taxon>asterids</taxon>
        <taxon>lamiids</taxon>
        <taxon>Boraginales</taxon>
        <taxon>Boraginaceae</taxon>
        <taxon>Boraginoideae</taxon>
        <taxon>Lithospermeae</taxon>
        <taxon>Lithospermum</taxon>
    </lineage>
</organism>
<name>A0AAV3QJ76_LITER</name>
<keyword evidence="3" id="KW-1185">Reference proteome</keyword>
<evidence type="ECO:0000256" key="1">
    <source>
        <dbReference type="SAM" id="MobiDB-lite"/>
    </source>
</evidence>
<comment type="caution">
    <text evidence="2">The sequence shown here is derived from an EMBL/GenBank/DDBJ whole genome shotgun (WGS) entry which is preliminary data.</text>
</comment>
<reference evidence="2 3" key="1">
    <citation type="submission" date="2024-01" db="EMBL/GenBank/DDBJ databases">
        <title>The complete chloroplast genome sequence of Lithospermum erythrorhizon: insights into the phylogenetic relationship among Boraginaceae species and the maternal lineages of purple gromwells.</title>
        <authorList>
            <person name="Okada T."/>
            <person name="Watanabe K."/>
        </authorList>
    </citation>
    <scope>NUCLEOTIDE SEQUENCE [LARGE SCALE GENOMIC DNA]</scope>
</reference>
<protein>
    <submittedName>
        <fullName evidence="2">Uncharacterized protein</fullName>
    </submittedName>
</protein>
<feature type="region of interest" description="Disordered" evidence="1">
    <location>
        <begin position="1"/>
        <end position="23"/>
    </location>
</feature>
<proteinExistence type="predicted"/>
<evidence type="ECO:0000313" key="2">
    <source>
        <dbReference type="EMBL" id="GAA0162710.1"/>
    </source>
</evidence>